<proteinExistence type="inferred from homology"/>
<dbReference type="AlphaFoldDB" id="A0A2U3K712"/>
<evidence type="ECO:0000313" key="13">
    <source>
        <dbReference type="Proteomes" id="UP000238916"/>
    </source>
</evidence>
<dbReference type="PROSITE" id="PS00647">
    <property type="entry name" value="THYMID_PHOSPHORYLASE"/>
    <property type="match status" value="1"/>
</dbReference>
<dbReference type="Proteomes" id="UP000238916">
    <property type="component" value="Unassembled WGS sequence"/>
</dbReference>
<dbReference type="InterPro" id="IPR017872">
    <property type="entry name" value="Pyrmidine_PPase_CS"/>
</dbReference>
<evidence type="ECO:0000256" key="5">
    <source>
        <dbReference type="ARBA" id="ARBA00011889"/>
    </source>
</evidence>
<dbReference type="PANTHER" id="PTHR10515:SF0">
    <property type="entry name" value="THYMIDINE PHOSPHORYLASE"/>
    <property type="match status" value="1"/>
</dbReference>
<dbReference type="InterPro" id="IPR000053">
    <property type="entry name" value="Thymidine/pyrmidine_PPase"/>
</dbReference>
<dbReference type="InterPro" id="IPR036320">
    <property type="entry name" value="Glycosyl_Trfase_fam3_N_dom_sf"/>
</dbReference>
<dbReference type="SMART" id="SM00941">
    <property type="entry name" value="PYNP_C"/>
    <property type="match status" value="1"/>
</dbReference>
<dbReference type="InterPro" id="IPR035902">
    <property type="entry name" value="Nuc_phospho_transferase"/>
</dbReference>
<dbReference type="EMBL" id="OMOF01000057">
    <property type="protein sequence ID" value="SPF35439.1"/>
    <property type="molecule type" value="Genomic_DNA"/>
</dbReference>
<dbReference type="InterPro" id="IPR000312">
    <property type="entry name" value="Glycosyl_Trfase_fam3"/>
</dbReference>
<dbReference type="NCBIfam" id="NF004747">
    <property type="entry name" value="PRK06078.1"/>
    <property type="match status" value="1"/>
</dbReference>
<evidence type="ECO:0000256" key="7">
    <source>
        <dbReference type="ARBA" id="ARBA00022676"/>
    </source>
</evidence>
<evidence type="ECO:0000256" key="8">
    <source>
        <dbReference type="ARBA" id="ARBA00022679"/>
    </source>
</evidence>
<comment type="catalytic activity">
    <reaction evidence="9">
        <text>uridine + phosphate = alpha-D-ribose 1-phosphate + uracil</text>
        <dbReference type="Rhea" id="RHEA:24388"/>
        <dbReference type="ChEBI" id="CHEBI:16704"/>
        <dbReference type="ChEBI" id="CHEBI:17568"/>
        <dbReference type="ChEBI" id="CHEBI:43474"/>
        <dbReference type="ChEBI" id="CHEBI:57720"/>
        <dbReference type="EC" id="2.4.2.2"/>
    </reaction>
</comment>
<dbReference type="SUPFAM" id="SSF47648">
    <property type="entry name" value="Nucleoside phosphorylase/phosphoribosyltransferase N-terminal domain"/>
    <property type="match status" value="1"/>
</dbReference>
<dbReference type="FunFam" id="3.40.1030.10:FF:000003">
    <property type="entry name" value="Pyrimidine-nucleoside phosphorylase"/>
    <property type="match status" value="1"/>
</dbReference>
<dbReference type="Gene3D" id="3.90.1170.30">
    <property type="entry name" value="Pyrimidine nucleoside phosphorylase-like, C-terminal domain"/>
    <property type="match status" value="1"/>
</dbReference>
<evidence type="ECO:0000256" key="1">
    <source>
        <dbReference type="ARBA" id="ARBA00001066"/>
    </source>
</evidence>
<evidence type="ECO:0000256" key="6">
    <source>
        <dbReference type="ARBA" id="ARBA00014680"/>
    </source>
</evidence>
<evidence type="ECO:0000313" key="12">
    <source>
        <dbReference type="EMBL" id="SPF35439.1"/>
    </source>
</evidence>
<evidence type="ECO:0000256" key="9">
    <source>
        <dbReference type="ARBA" id="ARBA00048453"/>
    </source>
</evidence>
<dbReference type="Pfam" id="PF02885">
    <property type="entry name" value="Glycos_trans_3N"/>
    <property type="match status" value="1"/>
</dbReference>
<comment type="subunit">
    <text evidence="4">Homodimer.</text>
</comment>
<dbReference type="SUPFAM" id="SSF54680">
    <property type="entry name" value="Pyrimidine nucleoside phosphorylase C-terminal domain"/>
    <property type="match status" value="1"/>
</dbReference>
<comment type="catalytic activity">
    <reaction evidence="1">
        <text>2'-deoxyuridine + phosphate = 2-deoxy-alpha-D-ribose 1-phosphate + uracil</text>
        <dbReference type="Rhea" id="RHEA:22824"/>
        <dbReference type="ChEBI" id="CHEBI:16450"/>
        <dbReference type="ChEBI" id="CHEBI:17568"/>
        <dbReference type="ChEBI" id="CHEBI:43474"/>
        <dbReference type="ChEBI" id="CHEBI:57259"/>
        <dbReference type="EC" id="2.4.2.2"/>
    </reaction>
</comment>
<evidence type="ECO:0000256" key="3">
    <source>
        <dbReference type="ARBA" id="ARBA00006915"/>
    </source>
</evidence>
<dbReference type="Pfam" id="PF07831">
    <property type="entry name" value="PYNP_C"/>
    <property type="match status" value="1"/>
</dbReference>
<dbReference type="InterPro" id="IPR013102">
    <property type="entry name" value="PYNP_C"/>
</dbReference>
<dbReference type="NCBIfam" id="NF004490">
    <property type="entry name" value="PRK05820.1"/>
    <property type="match status" value="1"/>
</dbReference>
<keyword evidence="8 12" id="KW-0808">Transferase</keyword>
<organism evidence="12 13">
    <name type="scientific">Candidatus Desulfosporosinus infrequens</name>
    <dbReference type="NCBI Taxonomy" id="2043169"/>
    <lineage>
        <taxon>Bacteria</taxon>
        <taxon>Bacillati</taxon>
        <taxon>Bacillota</taxon>
        <taxon>Clostridia</taxon>
        <taxon>Eubacteriales</taxon>
        <taxon>Desulfitobacteriaceae</taxon>
        <taxon>Desulfosporosinus</taxon>
    </lineage>
</organism>
<dbReference type="InterPro" id="IPR036566">
    <property type="entry name" value="PYNP-like_C_sf"/>
</dbReference>
<dbReference type="PIRSF" id="PIRSF000478">
    <property type="entry name" value="TP_PyNP"/>
    <property type="match status" value="1"/>
</dbReference>
<dbReference type="GO" id="GO:0006213">
    <property type="term" value="P:pyrimidine nucleoside metabolic process"/>
    <property type="evidence" value="ECO:0007669"/>
    <property type="project" value="InterPro"/>
</dbReference>
<dbReference type="Gene3D" id="3.40.1030.10">
    <property type="entry name" value="Nucleoside phosphorylase/phosphoribosyltransferase catalytic domain"/>
    <property type="match status" value="1"/>
</dbReference>
<dbReference type="GO" id="GO:0004645">
    <property type="term" value="F:1,4-alpha-oligoglucan phosphorylase activity"/>
    <property type="evidence" value="ECO:0007669"/>
    <property type="project" value="InterPro"/>
</dbReference>
<sequence length="436" mass="46379">MIHMRMVDLLEKKRDGKSLSKEEICFTIEGYVQGTIPDYQMAAWAMAVFFRGMSLEETTELTLAMAQSGNQLDLSSLGGRFVDKHSTGGVGDKTTLLVGPMVAACGVPVAKMSGRGLGHTGGTIDKLSSVPGFRVELTQEEFLAQVKKIGLSVIAQTGNLVPADKKLYALRDVTATVNSIPLIASSVMSKKIAAGAQGIVLDVKYGSGAFMKTVDEARILAKTMVDIGKALGRQTIAVLSNMNQPLGRAVGNSLEILEVADALQGKGSPDLVEVSLELGAWMLVAGEIVSKVETGKERLRQSLASGAAWNKFLAFLTEQGGDAQAVVDRRLRIASWSLPILAQETGYVQLFDAQKIGILAMVLGAGRVTKDSSIDLGTGVILVKKAGEWVEAGEPILQLYGSNQEMLTEGLKLAQNLVAVGREAPKLPPLIEEVIL</sequence>
<comment type="similarity">
    <text evidence="3">Belongs to the thymidine/pyrimidine-nucleoside phosphorylase family.</text>
</comment>
<dbReference type="NCBIfam" id="TIGR02644">
    <property type="entry name" value="Y_phosphoryl"/>
    <property type="match status" value="1"/>
</dbReference>
<dbReference type="GO" id="GO:0009032">
    <property type="term" value="F:thymidine phosphorylase activity"/>
    <property type="evidence" value="ECO:0007669"/>
    <property type="project" value="RHEA"/>
</dbReference>
<dbReference type="GO" id="GO:0005829">
    <property type="term" value="C:cytosol"/>
    <property type="evidence" value="ECO:0007669"/>
    <property type="project" value="TreeGrafter"/>
</dbReference>
<dbReference type="PANTHER" id="PTHR10515">
    <property type="entry name" value="THYMIDINE PHOSPHORYLASE"/>
    <property type="match status" value="1"/>
</dbReference>
<reference evidence="13" key="1">
    <citation type="submission" date="2018-02" db="EMBL/GenBank/DDBJ databases">
        <authorList>
            <person name="Hausmann B."/>
        </authorList>
    </citation>
    <scope>NUCLEOTIDE SEQUENCE [LARGE SCALE GENOMIC DNA]</scope>
    <source>
        <strain evidence="13">Peat soil MAG SbF1</strain>
    </source>
</reference>
<protein>
    <recommendedName>
        <fullName evidence="6">Pyrimidine-nucleoside phosphorylase</fullName>
        <ecNumber evidence="5">2.4.2.2</ecNumber>
    </recommendedName>
</protein>
<dbReference type="SUPFAM" id="SSF52418">
    <property type="entry name" value="Nucleoside phosphorylase/phosphoribosyltransferase catalytic domain"/>
    <property type="match status" value="1"/>
</dbReference>
<dbReference type="Gene3D" id="1.20.970.10">
    <property type="entry name" value="Transferase, Pyrimidine Nucleoside Phosphorylase, Chain C"/>
    <property type="match status" value="1"/>
</dbReference>
<dbReference type="InterPro" id="IPR018090">
    <property type="entry name" value="Pyrmidine_PPas_bac/euk"/>
</dbReference>
<dbReference type="GO" id="GO:0006206">
    <property type="term" value="P:pyrimidine nucleobase metabolic process"/>
    <property type="evidence" value="ECO:0007669"/>
    <property type="project" value="InterPro"/>
</dbReference>
<comment type="catalytic activity">
    <reaction evidence="10">
        <text>thymidine + phosphate = 2-deoxy-alpha-D-ribose 1-phosphate + thymine</text>
        <dbReference type="Rhea" id="RHEA:16037"/>
        <dbReference type="ChEBI" id="CHEBI:17748"/>
        <dbReference type="ChEBI" id="CHEBI:17821"/>
        <dbReference type="ChEBI" id="CHEBI:43474"/>
        <dbReference type="ChEBI" id="CHEBI:57259"/>
        <dbReference type="EC" id="2.4.2.2"/>
    </reaction>
</comment>
<gene>
    <name evidence="12" type="primary">pdp</name>
    <name evidence="12" type="ORF">SBF1_150038</name>
</gene>
<dbReference type="Pfam" id="PF00591">
    <property type="entry name" value="Glycos_transf_3"/>
    <property type="match status" value="1"/>
</dbReference>
<evidence type="ECO:0000256" key="4">
    <source>
        <dbReference type="ARBA" id="ARBA00011738"/>
    </source>
</evidence>
<dbReference type="InterPro" id="IPR017459">
    <property type="entry name" value="Glycosyl_Trfase_fam3_N_dom"/>
</dbReference>
<evidence type="ECO:0000259" key="11">
    <source>
        <dbReference type="SMART" id="SM00941"/>
    </source>
</evidence>
<keyword evidence="7 12" id="KW-0328">Glycosyltransferase</keyword>
<dbReference type="GO" id="GO:0047847">
    <property type="term" value="F:deoxyuridine phosphorylase activity"/>
    <property type="evidence" value="ECO:0007669"/>
    <property type="project" value="RHEA"/>
</dbReference>
<comment type="function">
    <text evidence="2">Catalyzes phosphorolysis of the pyrimidine nucleosides uridine, thymidine and 2'-deoxyuridine with the formation of the corresponding pyrimidine base and ribose-1-phosphate.</text>
</comment>
<name>A0A2U3K712_9FIRM</name>
<feature type="domain" description="Pyrimidine nucleoside phosphorylase C-terminal" evidence="11">
    <location>
        <begin position="347"/>
        <end position="421"/>
    </location>
</feature>
<dbReference type="GO" id="GO:0004850">
    <property type="term" value="F:uridine phosphorylase activity"/>
    <property type="evidence" value="ECO:0007669"/>
    <property type="project" value="RHEA"/>
</dbReference>
<dbReference type="EC" id="2.4.2.2" evidence="5"/>
<accession>A0A2U3K712</accession>
<evidence type="ECO:0000256" key="2">
    <source>
        <dbReference type="ARBA" id="ARBA00003877"/>
    </source>
</evidence>
<evidence type="ECO:0000256" key="10">
    <source>
        <dbReference type="ARBA" id="ARBA00048525"/>
    </source>
</evidence>